<accession>A0A927HXS4</accession>
<dbReference type="Proteomes" id="UP000623974">
    <property type="component" value="Unassembled WGS sequence"/>
</dbReference>
<evidence type="ECO:0000313" key="2">
    <source>
        <dbReference type="Proteomes" id="UP000623974"/>
    </source>
</evidence>
<reference evidence="1" key="1">
    <citation type="submission" date="2020-07" db="EMBL/GenBank/DDBJ databases">
        <title>Clinical and genomic characterization of carbapenemase-producing Enterobacterales causing secondary infections during the COVID-19 crisis at a New York City hospital.</title>
        <authorList>
            <person name="Gomez-Simmonds A."/>
            <person name="Annavajhala M.K."/>
            <person name="Uhlemann A.-C."/>
        </authorList>
    </citation>
    <scope>NUCLEOTIDE SEQUENCE</scope>
    <source>
        <strain evidence="1">KP1828</strain>
    </source>
</reference>
<name>A0A927HXS4_KLEPN</name>
<gene>
    <name evidence="1" type="ORF">IE980_21970</name>
</gene>
<organism evidence="1 2">
    <name type="scientific">Klebsiella pneumoniae</name>
    <dbReference type="NCBI Taxonomy" id="573"/>
    <lineage>
        <taxon>Bacteria</taxon>
        <taxon>Pseudomonadati</taxon>
        <taxon>Pseudomonadota</taxon>
        <taxon>Gammaproteobacteria</taxon>
        <taxon>Enterobacterales</taxon>
        <taxon>Enterobacteriaceae</taxon>
        <taxon>Klebsiella/Raoultella group</taxon>
        <taxon>Klebsiella</taxon>
        <taxon>Klebsiella pneumoniae complex</taxon>
    </lineage>
</organism>
<proteinExistence type="predicted"/>
<evidence type="ECO:0000313" key="1">
    <source>
        <dbReference type="EMBL" id="MBD3744185.1"/>
    </source>
</evidence>
<comment type="caution">
    <text evidence="1">The sequence shown here is derived from an EMBL/GenBank/DDBJ whole genome shotgun (WGS) entry which is preliminary data.</text>
</comment>
<protein>
    <submittedName>
        <fullName evidence="1">Uncharacterized protein</fullName>
    </submittedName>
</protein>
<dbReference type="EMBL" id="JACXSX010000001">
    <property type="protein sequence ID" value="MBD3744185.1"/>
    <property type="molecule type" value="Genomic_DNA"/>
</dbReference>
<dbReference type="AlphaFoldDB" id="A0A927HXS4"/>
<sequence>MGAILAPPQPFSILFKTMFHFYDDDYKKRKKRRSLPARAGAGKGFEKMKIQPIVCRGAEAKPAAR</sequence>